<keyword evidence="2" id="KW-1133">Transmembrane helix</keyword>
<dbReference type="PROSITE" id="PS50011">
    <property type="entry name" value="PROTEIN_KINASE_DOM"/>
    <property type="match status" value="1"/>
</dbReference>
<proteinExistence type="predicted"/>
<evidence type="ECO:0000313" key="4">
    <source>
        <dbReference type="Proteomes" id="UP000087171"/>
    </source>
</evidence>
<dbReference type="InterPro" id="IPR011009">
    <property type="entry name" value="Kinase-like_dom_sf"/>
</dbReference>
<dbReference type="Proteomes" id="UP000087171">
    <property type="component" value="Unplaced"/>
</dbReference>
<keyword evidence="4" id="KW-1185">Reference proteome</keyword>
<feature type="transmembrane region" description="Helical" evidence="2">
    <location>
        <begin position="150"/>
        <end position="168"/>
    </location>
</feature>
<organism evidence="4 5">
    <name type="scientific">Cicer arietinum</name>
    <name type="common">Chickpea</name>
    <name type="synonym">Garbanzo</name>
    <dbReference type="NCBI Taxonomy" id="3827"/>
    <lineage>
        <taxon>Eukaryota</taxon>
        <taxon>Viridiplantae</taxon>
        <taxon>Streptophyta</taxon>
        <taxon>Embryophyta</taxon>
        <taxon>Tracheophyta</taxon>
        <taxon>Spermatophyta</taxon>
        <taxon>Magnoliopsida</taxon>
        <taxon>eudicotyledons</taxon>
        <taxon>Gunneridae</taxon>
        <taxon>Pentapetalae</taxon>
        <taxon>rosids</taxon>
        <taxon>fabids</taxon>
        <taxon>Fabales</taxon>
        <taxon>Fabaceae</taxon>
        <taxon>Papilionoideae</taxon>
        <taxon>50 kb inversion clade</taxon>
        <taxon>NPAAA clade</taxon>
        <taxon>Hologalegina</taxon>
        <taxon>IRL clade</taxon>
        <taxon>Cicereae</taxon>
        <taxon>Cicer</taxon>
    </lineage>
</organism>
<dbReference type="PANTHER" id="PTHR45631">
    <property type="entry name" value="OS07G0107800 PROTEIN-RELATED"/>
    <property type="match status" value="1"/>
</dbReference>
<keyword evidence="1" id="KW-0067">ATP-binding</keyword>
<keyword evidence="1" id="KW-0547">Nucleotide-binding</keyword>
<feature type="binding site" evidence="1">
    <location>
        <position position="56"/>
    </location>
    <ligand>
        <name>ATP</name>
        <dbReference type="ChEBI" id="CHEBI:30616"/>
    </ligand>
</feature>
<protein>
    <submittedName>
        <fullName evidence="5">Leucine-rich repeat receptor-like serine/threonine-protein kinase At2g19230 isoform X1</fullName>
    </submittedName>
</protein>
<dbReference type="STRING" id="3827.A0A1S2Z8W3"/>
<dbReference type="KEGG" id="cam:101493096"/>
<dbReference type="InterPro" id="IPR001245">
    <property type="entry name" value="Ser-Thr/Tyr_kinase_cat_dom"/>
</dbReference>
<sequence length="169" mass="19261">MNMVYKGVKTVESKKWQYTYTEVLEITNNFEMIIGKGGFGTVYCGQMKDGNKVAVKMLSPSSAQGPKEFQTEAELLMTVHHKNLVSFIGYCDEGDKMALIYEYMASGNLKDCLSDKNSHCLSWERRLQIAIDAAEGQYIFTFKEATSPSIFLLFAFKFLYLDIFLLSYL</sequence>
<dbReference type="RefSeq" id="XP_004517149.1">
    <property type="nucleotide sequence ID" value="XM_004517092.3"/>
</dbReference>
<dbReference type="AlphaFoldDB" id="A0A1S2Z8W3"/>
<dbReference type="GO" id="GO:0005524">
    <property type="term" value="F:ATP binding"/>
    <property type="evidence" value="ECO:0007669"/>
    <property type="project" value="UniProtKB-UniRule"/>
</dbReference>
<gene>
    <name evidence="5" type="primary">LOC101493096</name>
</gene>
<keyword evidence="2" id="KW-0812">Transmembrane</keyword>
<evidence type="ECO:0000256" key="1">
    <source>
        <dbReference type="PROSITE-ProRule" id="PRU10141"/>
    </source>
</evidence>
<dbReference type="SUPFAM" id="SSF56112">
    <property type="entry name" value="Protein kinase-like (PK-like)"/>
    <property type="match status" value="1"/>
</dbReference>
<accession>A0A1S2Z8W3</accession>
<dbReference type="FunFam" id="3.30.200.20:FF:000394">
    <property type="entry name" value="Leucine-rich repeat receptor-like protein kinase"/>
    <property type="match status" value="1"/>
</dbReference>
<dbReference type="PaxDb" id="3827-XP_004517149.1"/>
<dbReference type="PANTHER" id="PTHR45631:SF143">
    <property type="entry name" value="LEUCINE-RICH REPEAT PROTEIN KINASE"/>
    <property type="match status" value="1"/>
</dbReference>
<keyword evidence="2" id="KW-0472">Membrane</keyword>
<dbReference type="InterPro" id="IPR017441">
    <property type="entry name" value="Protein_kinase_ATP_BS"/>
</dbReference>
<dbReference type="Pfam" id="PF07714">
    <property type="entry name" value="PK_Tyr_Ser-Thr"/>
    <property type="match status" value="1"/>
</dbReference>
<dbReference type="Gene3D" id="1.10.510.10">
    <property type="entry name" value="Transferase(Phosphotransferase) domain 1"/>
    <property type="match status" value="1"/>
</dbReference>
<reference evidence="5" key="1">
    <citation type="submission" date="2025-08" db="UniProtKB">
        <authorList>
            <consortium name="RefSeq"/>
        </authorList>
    </citation>
    <scope>IDENTIFICATION</scope>
    <source>
        <tissue evidence="5">Etiolated seedlings</tissue>
    </source>
</reference>
<evidence type="ECO:0000256" key="2">
    <source>
        <dbReference type="SAM" id="Phobius"/>
    </source>
</evidence>
<dbReference type="eggNOG" id="ENOG502QQCZ">
    <property type="taxonomic scope" value="Eukaryota"/>
</dbReference>
<dbReference type="PROSITE" id="PS00107">
    <property type="entry name" value="PROTEIN_KINASE_ATP"/>
    <property type="match status" value="1"/>
</dbReference>
<evidence type="ECO:0000313" key="5">
    <source>
        <dbReference type="RefSeq" id="XP_004517149.1"/>
    </source>
</evidence>
<feature type="domain" description="Protein kinase" evidence="3">
    <location>
        <begin position="28"/>
        <end position="169"/>
    </location>
</feature>
<name>A0A1S2Z8W3_CICAR</name>
<dbReference type="OrthoDB" id="1924358at2759"/>
<dbReference type="GeneID" id="101493096"/>
<evidence type="ECO:0000259" key="3">
    <source>
        <dbReference type="PROSITE" id="PS50011"/>
    </source>
</evidence>
<dbReference type="InterPro" id="IPR000719">
    <property type="entry name" value="Prot_kinase_dom"/>
</dbReference>
<dbReference type="GO" id="GO:0004672">
    <property type="term" value="F:protein kinase activity"/>
    <property type="evidence" value="ECO:0007669"/>
    <property type="project" value="InterPro"/>
</dbReference>